<proteinExistence type="predicted"/>
<protein>
    <submittedName>
        <fullName evidence="1">Uncharacterized protein</fullName>
    </submittedName>
</protein>
<accession>A0ACB8SL41</accession>
<dbReference type="EMBL" id="MU277254">
    <property type="protein sequence ID" value="KAI0056988.1"/>
    <property type="molecule type" value="Genomic_DNA"/>
</dbReference>
<gene>
    <name evidence="1" type="ORF">BV25DRAFT_1920530</name>
</gene>
<organism evidence="1 2">
    <name type="scientific">Artomyces pyxidatus</name>
    <dbReference type="NCBI Taxonomy" id="48021"/>
    <lineage>
        <taxon>Eukaryota</taxon>
        <taxon>Fungi</taxon>
        <taxon>Dikarya</taxon>
        <taxon>Basidiomycota</taxon>
        <taxon>Agaricomycotina</taxon>
        <taxon>Agaricomycetes</taxon>
        <taxon>Russulales</taxon>
        <taxon>Auriscalpiaceae</taxon>
        <taxon>Artomyces</taxon>
    </lineage>
</organism>
<reference evidence="1" key="1">
    <citation type="submission" date="2021-03" db="EMBL/GenBank/DDBJ databases">
        <authorList>
            <consortium name="DOE Joint Genome Institute"/>
            <person name="Ahrendt S."/>
            <person name="Looney B.P."/>
            <person name="Miyauchi S."/>
            <person name="Morin E."/>
            <person name="Drula E."/>
            <person name="Courty P.E."/>
            <person name="Chicoki N."/>
            <person name="Fauchery L."/>
            <person name="Kohler A."/>
            <person name="Kuo A."/>
            <person name="Labutti K."/>
            <person name="Pangilinan J."/>
            <person name="Lipzen A."/>
            <person name="Riley R."/>
            <person name="Andreopoulos W."/>
            <person name="He G."/>
            <person name="Johnson J."/>
            <person name="Barry K.W."/>
            <person name="Grigoriev I.V."/>
            <person name="Nagy L."/>
            <person name="Hibbett D."/>
            <person name="Henrissat B."/>
            <person name="Matheny P.B."/>
            <person name="Labbe J."/>
            <person name="Martin F."/>
        </authorList>
    </citation>
    <scope>NUCLEOTIDE SEQUENCE</scope>
    <source>
        <strain evidence="1">HHB10654</strain>
    </source>
</reference>
<comment type="caution">
    <text evidence="1">The sequence shown here is derived from an EMBL/GenBank/DDBJ whole genome shotgun (WGS) entry which is preliminary data.</text>
</comment>
<keyword evidence="2" id="KW-1185">Reference proteome</keyword>
<sequence length="322" mass="35583">MVNWQDPALLLKDYRTCLFYGSRYLRVLHPGIVAVAVIKLDHVLGGIYMWEIVTSLDYEWSIVAGKRPYGWTLWVYLLCRWSALIAWAILFGGLDSSAPINCEAWNSSFYSFAFISLGSASFLIVLRIYAIWDKSLPIMVIAVAVWLASVALNIRGIAVGRSVYNPTTASCLNLDTNSSFANAVGILASDVILLLLMLAGLIRARTARKFGLWKLLFHQGVAWLSIAAIAEVPTVVFVALNLNDAWNLMFQPVELLILVVGATRMYRSLTDYGAVDEFSSSLSNGKGLSFSVSSEGSVGIPLEVRTRRHADRKYDHAGYGDV</sequence>
<reference evidence="1" key="2">
    <citation type="journal article" date="2022" name="New Phytol.">
        <title>Evolutionary transition to the ectomycorrhizal habit in the genomes of a hyperdiverse lineage of mushroom-forming fungi.</title>
        <authorList>
            <person name="Looney B."/>
            <person name="Miyauchi S."/>
            <person name="Morin E."/>
            <person name="Drula E."/>
            <person name="Courty P.E."/>
            <person name="Kohler A."/>
            <person name="Kuo A."/>
            <person name="LaButti K."/>
            <person name="Pangilinan J."/>
            <person name="Lipzen A."/>
            <person name="Riley R."/>
            <person name="Andreopoulos W."/>
            <person name="He G."/>
            <person name="Johnson J."/>
            <person name="Nolan M."/>
            <person name="Tritt A."/>
            <person name="Barry K.W."/>
            <person name="Grigoriev I.V."/>
            <person name="Nagy L.G."/>
            <person name="Hibbett D."/>
            <person name="Henrissat B."/>
            <person name="Matheny P.B."/>
            <person name="Labbe J."/>
            <person name="Martin F.M."/>
        </authorList>
    </citation>
    <scope>NUCLEOTIDE SEQUENCE</scope>
    <source>
        <strain evidence="1">HHB10654</strain>
    </source>
</reference>
<evidence type="ECO:0000313" key="2">
    <source>
        <dbReference type="Proteomes" id="UP000814140"/>
    </source>
</evidence>
<dbReference type="Proteomes" id="UP000814140">
    <property type="component" value="Unassembled WGS sequence"/>
</dbReference>
<name>A0ACB8SL41_9AGAM</name>
<evidence type="ECO:0000313" key="1">
    <source>
        <dbReference type="EMBL" id="KAI0056988.1"/>
    </source>
</evidence>